<organism evidence="2 3">
    <name type="scientific">Leuconostoc litchii</name>
    <dbReference type="NCBI Taxonomy" id="1981069"/>
    <lineage>
        <taxon>Bacteria</taxon>
        <taxon>Bacillati</taxon>
        <taxon>Bacillota</taxon>
        <taxon>Bacilli</taxon>
        <taxon>Lactobacillales</taxon>
        <taxon>Lactobacillaceae</taxon>
        <taxon>Leuconostoc</taxon>
    </lineage>
</organism>
<keyword evidence="1" id="KW-0812">Transmembrane</keyword>
<keyword evidence="3" id="KW-1185">Reference proteome</keyword>
<evidence type="ECO:0000313" key="3">
    <source>
        <dbReference type="Proteomes" id="UP000442244"/>
    </source>
</evidence>
<dbReference type="AlphaFoldDB" id="A0A6P2CKL4"/>
<evidence type="ECO:0000313" key="2">
    <source>
        <dbReference type="EMBL" id="TYC46588.1"/>
    </source>
</evidence>
<dbReference type="Proteomes" id="UP000442244">
    <property type="component" value="Unassembled WGS sequence"/>
</dbReference>
<feature type="transmembrane region" description="Helical" evidence="1">
    <location>
        <begin position="90"/>
        <end position="112"/>
    </location>
</feature>
<evidence type="ECO:0000256" key="1">
    <source>
        <dbReference type="SAM" id="Phobius"/>
    </source>
</evidence>
<dbReference type="RefSeq" id="WP_148603663.1">
    <property type="nucleotide sequence ID" value="NZ_BSUV01000001.1"/>
</dbReference>
<keyword evidence="1" id="KW-1133">Transmembrane helix</keyword>
<protein>
    <submittedName>
        <fullName evidence="2">DUF3397 family protein</fullName>
    </submittedName>
</protein>
<feature type="transmembrane region" description="Helical" evidence="1">
    <location>
        <begin position="6"/>
        <end position="24"/>
    </location>
</feature>
<sequence>MEWWFWPVGGLSFWLVVIILKKWTLLKKFPLGTLDIVTLSNWIVLHQTMGYIFGVSYITWILISWLVVGMLLAWVLLQRSWRWQFFWHRYWQWSGMVAAVLFILLTIIGLFLH</sequence>
<reference evidence="2 3" key="1">
    <citation type="submission" date="2019-01" db="EMBL/GenBank/DDBJ databases">
        <title>Leuconostoc litchii sp. nov., a novel lactic acid bacterium isolated from lychee.</title>
        <authorList>
            <person name="Wang L.-T."/>
        </authorList>
    </citation>
    <scope>NUCLEOTIDE SEQUENCE [LARGE SCALE GENOMIC DNA]</scope>
    <source>
        <strain evidence="2 3">MB7</strain>
    </source>
</reference>
<gene>
    <name evidence="2" type="ORF">ESZ47_00175</name>
</gene>
<dbReference type="EMBL" id="SDGY01000001">
    <property type="protein sequence ID" value="TYC46588.1"/>
    <property type="molecule type" value="Genomic_DNA"/>
</dbReference>
<keyword evidence="1" id="KW-0472">Membrane</keyword>
<name>A0A6P2CKL4_9LACO</name>
<feature type="transmembrane region" description="Helical" evidence="1">
    <location>
        <begin position="60"/>
        <end position="78"/>
    </location>
</feature>
<accession>A0A6P2CKL4</accession>
<proteinExistence type="predicted"/>
<comment type="caution">
    <text evidence="2">The sequence shown here is derived from an EMBL/GenBank/DDBJ whole genome shotgun (WGS) entry which is preliminary data.</text>
</comment>
<dbReference type="OrthoDB" id="2143473at2"/>